<keyword evidence="2" id="KW-1185">Reference proteome</keyword>
<accession>A0AA39U1W7</accession>
<reference evidence="1" key="1">
    <citation type="submission" date="2023-06" db="EMBL/GenBank/DDBJ databases">
        <authorList>
            <consortium name="Lawrence Berkeley National Laboratory"/>
            <person name="Ahrendt S."/>
            <person name="Sahu N."/>
            <person name="Indic B."/>
            <person name="Wong-Bajracharya J."/>
            <person name="Merenyi Z."/>
            <person name="Ke H.-M."/>
            <person name="Monk M."/>
            <person name="Kocsube S."/>
            <person name="Drula E."/>
            <person name="Lipzen A."/>
            <person name="Balint B."/>
            <person name="Henrissat B."/>
            <person name="Andreopoulos B."/>
            <person name="Martin F.M."/>
            <person name="Harder C.B."/>
            <person name="Rigling D."/>
            <person name="Ford K.L."/>
            <person name="Foster G.D."/>
            <person name="Pangilinan J."/>
            <person name="Papanicolaou A."/>
            <person name="Barry K."/>
            <person name="LaButti K."/>
            <person name="Viragh M."/>
            <person name="Koriabine M."/>
            <person name="Yan M."/>
            <person name="Riley R."/>
            <person name="Champramary S."/>
            <person name="Plett K.L."/>
            <person name="Tsai I.J."/>
            <person name="Slot J."/>
            <person name="Sipos G."/>
            <person name="Plett J."/>
            <person name="Nagy L.G."/>
            <person name="Grigoriev I.V."/>
        </authorList>
    </citation>
    <scope>NUCLEOTIDE SEQUENCE</scope>
    <source>
        <strain evidence="1">ICMP 16352</strain>
    </source>
</reference>
<evidence type="ECO:0000313" key="2">
    <source>
        <dbReference type="Proteomes" id="UP001175227"/>
    </source>
</evidence>
<comment type="caution">
    <text evidence="1">The sequence shown here is derived from an EMBL/GenBank/DDBJ whole genome shotgun (WGS) entry which is preliminary data.</text>
</comment>
<sequence length="77" mass="8305">MIPKLIVAPVDSSKPALKPVRTTEHWIFCSGNGVACYTQTYPCKSTLLEGFTANGSLGYQSSRGYNRDPSCTSHAHG</sequence>
<proteinExistence type="predicted"/>
<evidence type="ECO:0000313" key="1">
    <source>
        <dbReference type="EMBL" id="KAK0472528.1"/>
    </source>
</evidence>
<organism evidence="1 2">
    <name type="scientific">Armillaria novae-zelandiae</name>
    <dbReference type="NCBI Taxonomy" id="153914"/>
    <lineage>
        <taxon>Eukaryota</taxon>
        <taxon>Fungi</taxon>
        <taxon>Dikarya</taxon>
        <taxon>Basidiomycota</taxon>
        <taxon>Agaricomycotina</taxon>
        <taxon>Agaricomycetes</taxon>
        <taxon>Agaricomycetidae</taxon>
        <taxon>Agaricales</taxon>
        <taxon>Marasmiineae</taxon>
        <taxon>Physalacriaceae</taxon>
        <taxon>Armillaria</taxon>
    </lineage>
</organism>
<dbReference type="Proteomes" id="UP001175227">
    <property type="component" value="Unassembled WGS sequence"/>
</dbReference>
<protein>
    <submittedName>
        <fullName evidence="1">Uncharacterized protein</fullName>
    </submittedName>
</protein>
<name>A0AA39U1W7_9AGAR</name>
<gene>
    <name evidence="1" type="ORF">IW261DRAFT_1507895</name>
</gene>
<dbReference type="EMBL" id="JAUEPR010000040">
    <property type="protein sequence ID" value="KAK0472528.1"/>
    <property type="molecule type" value="Genomic_DNA"/>
</dbReference>
<dbReference type="AlphaFoldDB" id="A0AA39U1W7"/>